<organism evidence="1 2">
    <name type="scientific">Williamsia sterculiae</name>
    <dbReference type="NCBI Taxonomy" id="1344003"/>
    <lineage>
        <taxon>Bacteria</taxon>
        <taxon>Bacillati</taxon>
        <taxon>Actinomycetota</taxon>
        <taxon>Actinomycetes</taxon>
        <taxon>Mycobacteriales</taxon>
        <taxon>Nocardiaceae</taxon>
        <taxon>Williamsia</taxon>
    </lineage>
</organism>
<sequence>MAHPRDFTMTTASPASAWRGTVFMMAALSAVGAFLISICVSAPAEAAPPVDVVGTLTRAGVPADVAATAVTATPAAALDTVNIVNPRGGFLGNKIDARIDHPRGTVTVIQRYMENEKSQLSVAWVNLRNGRSGVSGFPNVVPSDQRPTGYPTTDRTAVLNTGAGPVLILVYGRVPSETSLIPLNPEAFGYLTPAPRVLTV</sequence>
<dbReference type="OrthoDB" id="4485902at2"/>
<evidence type="ECO:0000313" key="2">
    <source>
        <dbReference type="Proteomes" id="UP000186218"/>
    </source>
</evidence>
<evidence type="ECO:0000313" key="1">
    <source>
        <dbReference type="EMBL" id="SIR69421.1"/>
    </source>
</evidence>
<protein>
    <submittedName>
        <fullName evidence="1">Uncharacterized protein</fullName>
    </submittedName>
</protein>
<keyword evidence="2" id="KW-1185">Reference proteome</keyword>
<name>A0A1N7D0R9_9NOCA</name>
<proteinExistence type="predicted"/>
<reference evidence="1 2" key="1">
    <citation type="submission" date="2017-01" db="EMBL/GenBank/DDBJ databases">
        <authorList>
            <person name="Mah S.A."/>
            <person name="Swanson W.J."/>
            <person name="Moy G.W."/>
            <person name="Vacquier V.D."/>
        </authorList>
    </citation>
    <scope>NUCLEOTIDE SEQUENCE [LARGE SCALE GENOMIC DNA]</scope>
    <source>
        <strain evidence="1 2">CPCC 203464</strain>
    </source>
</reference>
<accession>A0A1N7D0R9</accession>
<dbReference type="EMBL" id="FTNT01000001">
    <property type="protein sequence ID" value="SIR69421.1"/>
    <property type="molecule type" value="Genomic_DNA"/>
</dbReference>
<dbReference type="RefSeq" id="WP_143690165.1">
    <property type="nucleotide sequence ID" value="NZ_FTNT01000001.1"/>
</dbReference>
<dbReference type="AlphaFoldDB" id="A0A1N7D0R9"/>
<gene>
    <name evidence="1" type="ORF">SAMN05445060_0492</name>
</gene>
<dbReference type="Proteomes" id="UP000186218">
    <property type="component" value="Unassembled WGS sequence"/>
</dbReference>